<keyword evidence="2" id="KW-1185">Reference proteome</keyword>
<proteinExistence type="predicted"/>
<dbReference type="AlphaFoldDB" id="A0A543EHM4"/>
<accession>A0A543EHM4</accession>
<keyword evidence="1" id="KW-0808">Transferase</keyword>
<dbReference type="Pfam" id="PF13589">
    <property type="entry name" value="HATPase_c_3"/>
    <property type="match status" value="1"/>
</dbReference>
<dbReference type="RefSeq" id="WP_142015139.1">
    <property type="nucleotide sequence ID" value="NZ_VFPD01000001.1"/>
</dbReference>
<reference evidence="1 2" key="1">
    <citation type="submission" date="2019-06" db="EMBL/GenBank/DDBJ databases">
        <title>Sorghum-associated microbial communities from plants grown in Nebraska, USA.</title>
        <authorList>
            <person name="Schachtman D."/>
        </authorList>
    </citation>
    <scope>NUCLEOTIDE SEQUENCE [LARGE SCALE GENOMIC DNA]</scope>
    <source>
        <strain evidence="1 2">110</strain>
    </source>
</reference>
<dbReference type="InterPro" id="IPR036890">
    <property type="entry name" value="HATPase_C_sf"/>
</dbReference>
<dbReference type="Gene3D" id="3.30.565.10">
    <property type="entry name" value="Histidine kinase-like ATPase, C-terminal domain"/>
    <property type="match status" value="1"/>
</dbReference>
<sequence length="486" mass="56946">MKKQNQQYDIVRPQPESLLQSARSFGYSVETALADLIDNSITAGAKEIKITFGIDRYSSYIKIEDNGKGMNEKELLNAMKMGSFNPLDNRNNNDLGRFGLGLKTASFSQCKRLTVKTRNKSKNEFIRCWDLDIVKEKKDWILLRNCADKNSEQLLGKFPDIGSGTIVLWEKLDRLVESEELKSDKEHFYRKFVNVRKHLGLVFHRFIEEKKIRIFIFDEELQAINPFYISNEYPSVELAEEQLSIKQQNICIQPFILPHESKLSNVERNNLEITKGWIEHQGIYLYRNKRLIADGTWLDLGFKKKENQRLCRIRIDIPNTLDSEWQIDVKKASAKIPDVIRKRIKTICIISIEKAVKVYTHRGAYLRRTELKKEIVYLWKARQKKGKRFYEINKEHPIYNLIADNLEEEAYIFYDYMKLVGESLPISFIVSDFSDHSIVMKDFFEDSKKELKLIYENTLSALINAGFSEKEATEKVNSIECFQQLK</sequence>
<dbReference type="SUPFAM" id="SSF55874">
    <property type="entry name" value="ATPase domain of HSP90 chaperone/DNA topoisomerase II/histidine kinase"/>
    <property type="match status" value="1"/>
</dbReference>
<evidence type="ECO:0000313" key="1">
    <source>
        <dbReference type="EMBL" id="TQM21061.1"/>
    </source>
</evidence>
<dbReference type="GO" id="GO:0016301">
    <property type="term" value="F:kinase activity"/>
    <property type="evidence" value="ECO:0007669"/>
    <property type="project" value="UniProtKB-KW"/>
</dbReference>
<evidence type="ECO:0000313" key="2">
    <source>
        <dbReference type="Proteomes" id="UP000316437"/>
    </source>
</evidence>
<name>A0A543EHM4_9FLAO</name>
<keyword evidence="1" id="KW-0418">Kinase</keyword>
<dbReference type="EMBL" id="VFPD01000001">
    <property type="protein sequence ID" value="TQM21061.1"/>
    <property type="molecule type" value="Genomic_DNA"/>
</dbReference>
<organism evidence="1 2">
    <name type="scientific">Chryseobacterium aquifrigidense</name>
    <dbReference type="NCBI Taxonomy" id="558021"/>
    <lineage>
        <taxon>Bacteria</taxon>
        <taxon>Pseudomonadati</taxon>
        <taxon>Bacteroidota</taxon>
        <taxon>Flavobacteriia</taxon>
        <taxon>Flavobacteriales</taxon>
        <taxon>Weeksellaceae</taxon>
        <taxon>Chryseobacterium group</taxon>
        <taxon>Chryseobacterium</taxon>
    </lineage>
</organism>
<dbReference type="Proteomes" id="UP000316437">
    <property type="component" value="Unassembled WGS sequence"/>
</dbReference>
<protein>
    <submittedName>
        <fullName evidence="1">Histidine kinase/DNA gyrase B/HSP90-like ATPase</fullName>
    </submittedName>
</protein>
<gene>
    <name evidence="1" type="ORF">FB551_0742</name>
</gene>
<comment type="caution">
    <text evidence="1">The sequence shown here is derived from an EMBL/GenBank/DDBJ whole genome shotgun (WGS) entry which is preliminary data.</text>
</comment>